<keyword evidence="6 8" id="KW-1133">Transmembrane helix</keyword>
<evidence type="ECO:0000256" key="1">
    <source>
        <dbReference type="ARBA" id="ARBA00004370"/>
    </source>
</evidence>
<evidence type="ECO:0000313" key="13">
    <source>
        <dbReference type="RefSeq" id="XP_022294310.1"/>
    </source>
</evidence>
<feature type="transmembrane region" description="Helical" evidence="8">
    <location>
        <begin position="247"/>
        <end position="267"/>
    </location>
</feature>
<dbReference type="Pfam" id="PF03188">
    <property type="entry name" value="Cytochrom_B561"/>
    <property type="match status" value="1"/>
</dbReference>
<feature type="transmembrane region" description="Helical" evidence="8">
    <location>
        <begin position="287"/>
        <end position="307"/>
    </location>
</feature>
<dbReference type="InterPro" id="IPR006593">
    <property type="entry name" value="Cyt_b561/ferric_Rdtase_TM"/>
</dbReference>
<feature type="chain" id="PRO_5034520889" evidence="9">
    <location>
        <begin position="22"/>
        <end position="441"/>
    </location>
</feature>
<name>A0A8B8AT01_CRAVI</name>
<dbReference type="SMART" id="SM00665">
    <property type="entry name" value="B561"/>
    <property type="match status" value="1"/>
</dbReference>
<dbReference type="InterPro" id="IPR005018">
    <property type="entry name" value="DOMON_domain"/>
</dbReference>
<sequence>MVCPTVLAITIAVLSVQAINAFSPDPTCGVSKGCFKSNECASGDCTYLVTWYRSGDQMKFEFTSTIMGSSKYLSFGLSDDDDMGDDSTLTCKYESGSVSVEGGYNVEETYTILSNPLEKVSGVVTSASGSTFKCTFDRQINSTNPKIFDLNTKWYLFIAEGFITDGVLQEHYASHPPKSENVVDLFAFEVITGGKMNEKTAKLHGLIMVLAWMIFSSVGMTIARYFKSEWSDKTILGQKIWFQVHRACMVMVLALTLISFFIIILSAEGYRDNLEASDRKHLNSHPILGIIVLILTCINPIMTFFRCSPDDERRKFFNWAHFGVGVSSHILAVITIIFGLQLTKAGVKIEASYVVYVYIAAFVIFEVVYEIVKMRERGQVEGGTYEMEIVNEDKKCQVSNRTQKFSRLRFLLLISQLMVLGILTLAVIVYILLDIGAKGGH</sequence>
<feature type="transmembrane region" description="Helical" evidence="8">
    <location>
        <begin position="353"/>
        <end position="372"/>
    </location>
</feature>
<dbReference type="PROSITE" id="PS50836">
    <property type="entry name" value="DOMON"/>
    <property type="match status" value="1"/>
</dbReference>
<comment type="subcellular location">
    <subcellularLocation>
        <location evidence="1">Membrane</location>
    </subcellularLocation>
</comment>
<feature type="domain" description="Cytochrome b561" evidence="11">
    <location>
        <begin position="172"/>
        <end position="374"/>
    </location>
</feature>
<dbReference type="GO" id="GO:0016020">
    <property type="term" value="C:membrane"/>
    <property type="evidence" value="ECO:0007669"/>
    <property type="project" value="UniProtKB-SubCell"/>
</dbReference>
<protein>
    <submittedName>
        <fullName evidence="13">LOW QUALITY PROTEIN: putative ferric-chelate reductase 1</fullName>
    </submittedName>
</protein>
<feature type="domain" description="DOMON" evidence="10">
    <location>
        <begin position="45"/>
        <end position="161"/>
    </location>
</feature>
<evidence type="ECO:0000256" key="9">
    <source>
        <dbReference type="SAM" id="SignalP"/>
    </source>
</evidence>
<evidence type="ECO:0000259" key="11">
    <source>
        <dbReference type="PROSITE" id="PS50939"/>
    </source>
</evidence>
<feature type="transmembrane region" description="Helical" evidence="8">
    <location>
        <begin position="205"/>
        <end position="226"/>
    </location>
</feature>
<dbReference type="CDD" id="cd08760">
    <property type="entry name" value="Cyt_b561_FRRS1_like"/>
    <property type="match status" value="1"/>
</dbReference>
<keyword evidence="4 9" id="KW-0732">Signal</keyword>
<keyword evidence="2" id="KW-0813">Transport</keyword>
<feature type="signal peptide" evidence="9">
    <location>
        <begin position="1"/>
        <end position="21"/>
    </location>
</feature>
<dbReference type="KEGG" id="cvn:111104581"/>
<feature type="transmembrane region" description="Helical" evidence="8">
    <location>
        <begin position="319"/>
        <end position="341"/>
    </location>
</feature>
<evidence type="ECO:0000259" key="10">
    <source>
        <dbReference type="PROSITE" id="PS50836"/>
    </source>
</evidence>
<organism evidence="12 13">
    <name type="scientific">Crassostrea virginica</name>
    <name type="common">Eastern oyster</name>
    <dbReference type="NCBI Taxonomy" id="6565"/>
    <lineage>
        <taxon>Eukaryota</taxon>
        <taxon>Metazoa</taxon>
        <taxon>Spiralia</taxon>
        <taxon>Lophotrochozoa</taxon>
        <taxon>Mollusca</taxon>
        <taxon>Bivalvia</taxon>
        <taxon>Autobranchia</taxon>
        <taxon>Pteriomorphia</taxon>
        <taxon>Ostreida</taxon>
        <taxon>Ostreoidea</taxon>
        <taxon>Ostreidae</taxon>
        <taxon>Crassostrea</taxon>
    </lineage>
</organism>
<evidence type="ECO:0000256" key="6">
    <source>
        <dbReference type="ARBA" id="ARBA00022989"/>
    </source>
</evidence>
<evidence type="ECO:0000256" key="8">
    <source>
        <dbReference type="SAM" id="Phobius"/>
    </source>
</evidence>
<dbReference type="SMART" id="SM00664">
    <property type="entry name" value="DoH"/>
    <property type="match status" value="1"/>
</dbReference>
<dbReference type="PANTHER" id="PTHR23130">
    <property type="entry name" value="CYTOCHROME B561 AND DOMON DOMAIN-CONTAINING PROTEIN"/>
    <property type="match status" value="1"/>
</dbReference>
<dbReference type="PANTHER" id="PTHR23130:SF171">
    <property type="entry name" value="OS01G0895300 PROTEIN"/>
    <property type="match status" value="1"/>
</dbReference>
<dbReference type="RefSeq" id="XP_022294310.1">
    <property type="nucleotide sequence ID" value="XM_022438602.1"/>
</dbReference>
<feature type="transmembrane region" description="Helical" evidence="8">
    <location>
        <begin position="410"/>
        <end position="433"/>
    </location>
</feature>
<keyword evidence="12" id="KW-1185">Reference proteome</keyword>
<dbReference type="OrthoDB" id="2419613at2759"/>
<gene>
    <name evidence="13" type="primary">LOC111104581</name>
</gene>
<keyword evidence="5" id="KW-0249">Electron transport</keyword>
<evidence type="ECO:0000256" key="4">
    <source>
        <dbReference type="ARBA" id="ARBA00022729"/>
    </source>
</evidence>
<evidence type="ECO:0000256" key="5">
    <source>
        <dbReference type="ARBA" id="ARBA00022982"/>
    </source>
</evidence>
<dbReference type="Gene3D" id="1.20.120.1770">
    <property type="match status" value="1"/>
</dbReference>
<keyword evidence="3 8" id="KW-0812">Transmembrane</keyword>
<proteinExistence type="predicted"/>
<dbReference type="PROSITE" id="PS50939">
    <property type="entry name" value="CYTOCHROME_B561"/>
    <property type="match status" value="1"/>
</dbReference>
<evidence type="ECO:0000256" key="3">
    <source>
        <dbReference type="ARBA" id="ARBA00022692"/>
    </source>
</evidence>
<evidence type="ECO:0000313" key="12">
    <source>
        <dbReference type="Proteomes" id="UP000694844"/>
    </source>
</evidence>
<accession>A0A8B8AT01</accession>
<keyword evidence="7 8" id="KW-0472">Membrane</keyword>
<dbReference type="GeneID" id="111104581"/>
<dbReference type="AlphaFoldDB" id="A0A8B8AT01"/>
<evidence type="ECO:0000256" key="7">
    <source>
        <dbReference type="ARBA" id="ARBA00023136"/>
    </source>
</evidence>
<dbReference type="Pfam" id="PF03351">
    <property type="entry name" value="DOMON"/>
    <property type="match status" value="1"/>
</dbReference>
<reference evidence="13" key="1">
    <citation type="submission" date="2025-08" db="UniProtKB">
        <authorList>
            <consortium name="RefSeq"/>
        </authorList>
    </citation>
    <scope>IDENTIFICATION</scope>
    <source>
        <tissue evidence="13">Whole sample</tissue>
    </source>
</reference>
<dbReference type="Proteomes" id="UP000694844">
    <property type="component" value="Chromosome 7"/>
</dbReference>
<evidence type="ECO:0000256" key="2">
    <source>
        <dbReference type="ARBA" id="ARBA00022448"/>
    </source>
</evidence>